<reference evidence="2" key="1">
    <citation type="submission" date="2021-03" db="EMBL/GenBank/DDBJ databases">
        <authorList>
            <person name="Peeters C."/>
        </authorList>
    </citation>
    <scope>NUCLEOTIDE SEQUENCE</scope>
    <source>
        <strain evidence="2">LMG 31506</strain>
    </source>
</reference>
<dbReference type="Proteomes" id="UP000672934">
    <property type="component" value="Unassembled WGS sequence"/>
</dbReference>
<evidence type="ECO:0000313" key="2">
    <source>
        <dbReference type="EMBL" id="CAG2154010.1"/>
    </source>
</evidence>
<dbReference type="InterPro" id="IPR007214">
    <property type="entry name" value="YbaK/aa-tRNA-synth-assoc-dom"/>
</dbReference>
<dbReference type="GO" id="GO:0002161">
    <property type="term" value="F:aminoacyl-tRNA deacylase activity"/>
    <property type="evidence" value="ECO:0007669"/>
    <property type="project" value="InterPro"/>
</dbReference>
<evidence type="ECO:0000313" key="3">
    <source>
        <dbReference type="Proteomes" id="UP000672934"/>
    </source>
</evidence>
<dbReference type="EMBL" id="CAJPUY010000021">
    <property type="protein sequence ID" value="CAG2154010.1"/>
    <property type="molecule type" value="Genomic_DNA"/>
</dbReference>
<protein>
    <recommendedName>
        <fullName evidence="1">YbaK/aminoacyl-tRNA synthetase-associated domain-containing protein</fullName>
    </recommendedName>
</protein>
<sequence>MTMATTLASCLDKRQAQFDTVRHPYSLSSMATAHAAHIPGDRLAKTVLLEDEKGYVAAVIPSTHHLKLSEICEQTGRKLSLAHEDGVREVFRDCDLGAIPPVAMAYGTQTWLDDSLLAHSDVYFEAGDHQELVHMSTEQFMALMADARRGHFAHRMM</sequence>
<dbReference type="Gene3D" id="3.90.960.10">
    <property type="entry name" value="YbaK/aminoacyl-tRNA synthetase-associated domain"/>
    <property type="match status" value="1"/>
</dbReference>
<proteinExistence type="predicted"/>
<name>A0A916IZL6_9BURK</name>
<accession>A0A916IZL6</accession>
<dbReference type="PANTHER" id="PTHR30411:SF9">
    <property type="entry name" value="MULTIFUNCTIONAL SER_THR-TRNA DEACYLASE PROXP-Y"/>
    <property type="match status" value="1"/>
</dbReference>
<dbReference type="CDD" id="cd04332">
    <property type="entry name" value="YbaK_like"/>
    <property type="match status" value="1"/>
</dbReference>
<dbReference type="SUPFAM" id="SSF55826">
    <property type="entry name" value="YbaK/ProRS associated domain"/>
    <property type="match status" value="1"/>
</dbReference>
<comment type="caution">
    <text evidence="2">The sequence shown here is derived from an EMBL/GenBank/DDBJ whole genome shotgun (WGS) entry which is preliminary data.</text>
</comment>
<dbReference type="Pfam" id="PF04073">
    <property type="entry name" value="tRNA_edit"/>
    <property type="match status" value="1"/>
</dbReference>
<evidence type="ECO:0000259" key="1">
    <source>
        <dbReference type="Pfam" id="PF04073"/>
    </source>
</evidence>
<dbReference type="InterPro" id="IPR036754">
    <property type="entry name" value="YbaK/aa-tRNA-synt-asso_dom_sf"/>
</dbReference>
<keyword evidence="3" id="KW-1185">Reference proteome</keyword>
<gene>
    <name evidence="2" type="ORF">LMG31506_04950</name>
</gene>
<organism evidence="2 3">
    <name type="scientific">Cupriavidus yeoncheonensis</name>
    <dbReference type="NCBI Taxonomy" id="1462994"/>
    <lineage>
        <taxon>Bacteria</taxon>
        <taxon>Pseudomonadati</taxon>
        <taxon>Pseudomonadota</taxon>
        <taxon>Betaproteobacteria</taxon>
        <taxon>Burkholderiales</taxon>
        <taxon>Burkholderiaceae</taxon>
        <taxon>Cupriavidus</taxon>
    </lineage>
</organism>
<feature type="domain" description="YbaK/aminoacyl-tRNA synthetase-associated" evidence="1">
    <location>
        <begin position="30"/>
        <end position="141"/>
    </location>
</feature>
<dbReference type="RefSeq" id="WP_211949833.1">
    <property type="nucleotide sequence ID" value="NZ_CAJPUY010000021.1"/>
</dbReference>
<dbReference type="AlphaFoldDB" id="A0A916IZL6"/>
<dbReference type="PANTHER" id="PTHR30411">
    <property type="entry name" value="CYTOPLASMIC PROTEIN"/>
    <property type="match status" value="1"/>
</dbReference>